<gene>
    <name evidence="1" type="ORF">OUY22_11720</name>
</gene>
<sequence length="127" mass="14542">MSALGGVALTQFWQDRRETIARSYEHRREAHVQFLKTFNGYWNATAFHTMYSEGPAPSDLDPDQFEALFNALLTVQVFASAESYRAAEKARDQLMAYMQTNGMKHLDDLQAAFDNYVRAVRKELGVK</sequence>
<reference evidence="1" key="1">
    <citation type="submission" date="2022-11" db="EMBL/GenBank/DDBJ databases">
        <title>Nonomuraea corallina sp. nov., a new species of the genus Nonomuraea isolated from sea side sediment in Thai sea.</title>
        <authorList>
            <person name="Ngamcharungchit C."/>
            <person name="Matsumoto A."/>
            <person name="Suriyachadkun C."/>
            <person name="Panbangred W."/>
            <person name="Inahashi Y."/>
            <person name="Intra B."/>
        </authorList>
    </citation>
    <scope>NUCLEOTIDE SEQUENCE</scope>
    <source>
        <strain evidence="1">MCN248</strain>
    </source>
</reference>
<comment type="caution">
    <text evidence="1">The sequence shown here is derived from an EMBL/GenBank/DDBJ whole genome shotgun (WGS) entry which is preliminary data.</text>
</comment>
<evidence type="ECO:0000313" key="2">
    <source>
        <dbReference type="Proteomes" id="UP001144036"/>
    </source>
</evidence>
<protein>
    <submittedName>
        <fullName evidence="1">Uncharacterized protein</fullName>
    </submittedName>
</protein>
<name>A0ABT4SAS7_9ACTN</name>
<evidence type="ECO:0000313" key="1">
    <source>
        <dbReference type="EMBL" id="MDA0634085.1"/>
    </source>
</evidence>
<accession>A0ABT4SAS7</accession>
<dbReference type="RefSeq" id="WP_270154894.1">
    <property type="nucleotide sequence ID" value="NZ_JAPNNL010000034.1"/>
</dbReference>
<dbReference type="EMBL" id="JAPNNL010000034">
    <property type="protein sequence ID" value="MDA0634085.1"/>
    <property type="molecule type" value="Genomic_DNA"/>
</dbReference>
<dbReference type="Proteomes" id="UP001144036">
    <property type="component" value="Unassembled WGS sequence"/>
</dbReference>
<organism evidence="1 2">
    <name type="scientific">Nonomuraea corallina</name>
    <dbReference type="NCBI Taxonomy" id="2989783"/>
    <lineage>
        <taxon>Bacteria</taxon>
        <taxon>Bacillati</taxon>
        <taxon>Actinomycetota</taxon>
        <taxon>Actinomycetes</taxon>
        <taxon>Streptosporangiales</taxon>
        <taxon>Streptosporangiaceae</taxon>
        <taxon>Nonomuraea</taxon>
    </lineage>
</organism>
<proteinExistence type="predicted"/>
<keyword evidence="2" id="KW-1185">Reference proteome</keyword>